<accession>A0AAW0T288</accession>
<evidence type="ECO:0000256" key="1">
    <source>
        <dbReference type="SAM" id="MobiDB-lite"/>
    </source>
</evidence>
<dbReference type="Proteomes" id="UP001487740">
    <property type="component" value="Unassembled WGS sequence"/>
</dbReference>
<feature type="region of interest" description="Disordered" evidence="1">
    <location>
        <begin position="1"/>
        <end position="22"/>
    </location>
</feature>
<protein>
    <submittedName>
        <fullName evidence="2">Uncharacterized protein</fullName>
    </submittedName>
</protein>
<proteinExistence type="predicted"/>
<name>A0AAW0T288_SCYPA</name>
<sequence>MSRACWRAVGKRSGQNGQREARPLRCGADRAATQFSSARPAMERGGCVGCQHVSLLLPLCCSFRAAKYWKEWIYVHDLLTIRN</sequence>
<organism evidence="2 3">
    <name type="scientific">Scylla paramamosain</name>
    <name type="common">Mud crab</name>
    <dbReference type="NCBI Taxonomy" id="85552"/>
    <lineage>
        <taxon>Eukaryota</taxon>
        <taxon>Metazoa</taxon>
        <taxon>Ecdysozoa</taxon>
        <taxon>Arthropoda</taxon>
        <taxon>Crustacea</taxon>
        <taxon>Multicrustacea</taxon>
        <taxon>Malacostraca</taxon>
        <taxon>Eumalacostraca</taxon>
        <taxon>Eucarida</taxon>
        <taxon>Decapoda</taxon>
        <taxon>Pleocyemata</taxon>
        <taxon>Brachyura</taxon>
        <taxon>Eubrachyura</taxon>
        <taxon>Portunoidea</taxon>
        <taxon>Portunidae</taxon>
        <taxon>Portuninae</taxon>
        <taxon>Scylla</taxon>
    </lineage>
</organism>
<gene>
    <name evidence="2" type="ORF">O3P69_015063</name>
</gene>
<dbReference type="AlphaFoldDB" id="A0AAW0T288"/>
<keyword evidence="3" id="KW-1185">Reference proteome</keyword>
<evidence type="ECO:0000313" key="2">
    <source>
        <dbReference type="EMBL" id="KAK8381754.1"/>
    </source>
</evidence>
<evidence type="ECO:0000313" key="3">
    <source>
        <dbReference type="Proteomes" id="UP001487740"/>
    </source>
</evidence>
<dbReference type="EMBL" id="JARAKH010000039">
    <property type="protein sequence ID" value="KAK8381754.1"/>
    <property type="molecule type" value="Genomic_DNA"/>
</dbReference>
<reference evidence="2 3" key="1">
    <citation type="submission" date="2023-03" db="EMBL/GenBank/DDBJ databases">
        <title>High-quality genome of Scylla paramamosain provides insights in environmental adaptation.</title>
        <authorList>
            <person name="Zhang L."/>
        </authorList>
    </citation>
    <scope>NUCLEOTIDE SEQUENCE [LARGE SCALE GENOMIC DNA]</scope>
    <source>
        <strain evidence="2">LZ_2023a</strain>
        <tissue evidence="2">Muscle</tissue>
    </source>
</reference>
<comment type="caution">
    <text evidence="2">The sequence shown here is derived from an EMBL/GenBank/DDBJ whole genome shotgun (WGS) entry which is preliminary data.</text>
</comment>